<reference evidence="1 2" key="1">
    <citation type="journal article" date="2019" name="Nat. Ecol. Evol.">
        <title>Megaphylogeny resolves global patterns of mushroom evolution.</title>
        <authorList>
            <person name="Varga T."/>
            <person name="Krizsan K."/>
            <person name="Foldi C."/>
            <person name="Dima B."/>
            <person name="Sanchez-Garcia M."/>
            <person name="Sanchez-Ramirez S."/>
            <person name="Szollosi G.J."/>
            <person name="Szarkandi J.G."/>
            <person name="Papp V."/>
            <person name="Albert L."/>
            <person name="Andreopoulos W."/>
            <person name="Angelini C."/>
            <person name="Antonin V."/>
            <person name="Barry K.W."/>
            <person name="Bougher N.L."/>
            <person name="Buchanan P."/>
            <person name="Buyck B."/>
            <person name="Bense V."/>
            <person name="Catcheside P."/>
            <person name="Chovatia M."/>
            <person name="Cooper J."/>
            <person name="Damon W."/>
            <person name="Desjardin D."/>
            <person name="Finy P."/>
            <person name="Geml J."/>
            <person name="Haridas S."/>
            <person name="Hughes K."/>
            <person name="Justo A."/>
            <person name="Karasinski D."/>
            <person name="Kautmanova I."/>
            <person name="Kiss B."/>
            <person name="Kocsube S."/>
            <person name="Kotiranta H."/>
            <person name="LaButti K.M."/>
            <person name="Lechner B.E."/>
            <person name="Liimatainen K."/>
            <person name="Lipzen A."/>
            <person name="Lukacs Z."/>
            <person name="Mihaltcheva S."/>
            <person name="Morgado L.N."/>
            <person name="Niskanen T."/>
            <person name="Noordeloos M.E."/>
            <person name="Ohm R.A."/>
            <person name="Ortiz-Santana B."/>
            <person name="Ovrebo C."/>
            <person name="Racz N."/>
            <person name="Riley R."/>
            <person name="Savchenko A."/>
            <person name="Shiryaev A."/>
            <person name="Soop K."/>
            <person name="Spirin V."/>
            <person name="Szebenyi C."/>
            <person name="Tomsovsky M."/>
            <person name="Tulloss R.E."/>
            <person name="Uehling J."/>
            <person name="Grigoriev I.V."/>
            <person name="Vagvolgyi C."/>
            <person name="Papp T."/>
            <person name="Martin F.M."/>
            <person name="Miettinen O."/>
            <person name="Hibbett D.S."/>
            <person name="Nagy L.G."/>
        </authorList>
    </citation>
    <scope>NUCLEOTIDE SEQUENCE [LARGE SCALE GENOMIC DNA]</scope>
    <source>
        <strain evidence="1 2">CBS 166.37</strain>
    </source>
</reference>
<proteinExistence type="predicted"/>
<dbReference type="Proteomes" id="UP000308652">
    <property type="component" value="Unassembled WGS sequence"/>
</dbReference>
<organism evidence="1 2">
    <name type="scientific">Crucibulum laeve</name>
    <dbReference type="NCBI Taxonomy" id="68775"/>
    <lineage>
        <taxon>Eukaryota</taxon>
        <taxon>Fungi</taxon>
        <taxon>Dikarya</taxon>
        <taxon>Basidiomycota</taxon>
        <taxon>Agaricomycotina</taxon>
        <taxon>Agaricomycetes</taxon>
        <taxon>Agaricomycetidae</taxon>
        <taxon>Agaricales</taxon>
        <taxon>Agaricineae</taxon>
        <taxon>Nidulariaceae</taxon>
        <taxon>Crucibulum</taxon>
    </lineage>
</organism>
<dbReference type="AlphaFoldDB" id="A0A5C3M2P0"/>
<keyword evidence="2" id="KW-1185">Reference proteome</keyword>
<protein>
    <submittedName>
        <fullName evidence="1">Uncharacterized protein</fullName>
    </submittedName>
</protein>
<evidence type="ECO:0000313" key="1">
    <source>
        <dbReference type="EMBL" id="TFK39422.1"/>
    </source>
</evidence>
<dbReference type="OrthoDB" id="3212455at2759"/>
<dbReference type="EMBL" id="ML213599">
    <property type="protein sequence ID" value="TFK39422.1"/>
    <property type="molecule type" value="Genomic_DNA"/>
</dbReference>
<sequence>MLKNGTFAVAVVKRQVVVVQASRSHTKRDKYIDVQTYSLFGERVFLASDVPSARISNSDILTVFPLSEKPPSASQGILELPQQAFSQFIELSSNHQKRSESLWSAWLAKH</sequence>
<accession>A0A5C3M2P0</accession>
<name>A0A5C3M2P0_9AGAR</name>
<gene>
    <name evidence="1" type="ORF">BDQ12DRAFT_649878</name>
</gene>
<evidence type="ECO:0000313" key="2">
    <source>
        <dbReference type="Proteomes" id="UP000308652"/>
    </source>
</evidence>